<dbReference type="STRING" id="31965.AWH51_01740"/>
<keyword evidence="2" id="KW-0812">Transmembrane</keyword>
<dbReference type="SUPFAM" id="SSF50156">
    <property type="entry name" value="PDZ domain-like"/>
    <property type="match status" value="1"/>
</dbReference>
<dbReference type="Pfam" id="PF13180">
    <property type="entry name" value="PDZ_2"/>
    <property type="match status" value="1"/>
</dbReference>
<dbReference type="PANTHER" id="PTHR10046">
    <property type="entry name" value="ATP DEPENDENT LON PROTEASE FAMILY MEMBER"/>
    <property type="match status" value="1"/>
</dbReference>
<keyword evidence="1" id="KW-0378">Hydrolase</keyword>
<proteinExistence type="inferred from homology"/>
<dbReference type="GO" id="GO:0004252">
    <property type="term" value="F:serine-type endopeptidase activity"/>
    <property type="evidence" value="ECO:0007669"/>
    <property type="project" value="UniProtKB-UniRule"/>
</dbReference>
<name>A0A154UX99_9MICO</name>
<reference evidence="5 6" key="1">
    <citation type="submission" date="2016-01" db="EMBL/GenBank/DDBJ databases">
        <title>Draft genome sequence of Clavibacter michiganensis subsp. tessellarius DOAB 609.</title>
        <authorList>
            <person name="Tambong J.T."/>
        </authorList>
    </citation>
    <scope>NUCLEOTIDE SEQUENCE [LARGE SCALE GENOMIC DNA]</scope>
    <source>
        <strain evidence="5 6">DOAB 609</strain>
    </source>
</reference>
<comment type="caution">
    <text evidence="5">The sequence shown here is derived from an EMBL/GenBank/DDBJ whole genome shotgun (WGS) entry which is preliminary data.</text>
</comment>
<dbReference type="PROSITE" id="PS50106">
    <property type="entry name" value="PDZ"/>
    <property type="match status" value="1"/>
</dbReference>
<keyword evidence="1" id="KW-0720">Serine protease</keyword>
<dbReference type="GO" id="GO:0030163">
    <property type="term" value="P:protein catabolic process"/>
    <property type="evidence" value="ECO:0007669"/>
    <property type="project" value="InterPro"/>
</dbReference>
<sequence length="363" mass="37750">MSLFAQHAPRAPRTPRRRRVGRVLAGVGAVLALSLGLMPSPYVIEQPGPVFDTLGTSDHQGAERPLISIPDRPTYPTDGRLDMLTVSVVGNPEQRPDWFSVVSAWLDPSRSVVPLEAVFPANQTAEQRDAQNQVQMTNSQQDAVAAALLELGIDVPRTLDVQSVLAGSAADGPLRVGDAIRTVDGAAVVDLADLQARVAAAGATTPLSFGITRDGQESTVEVTPAERDGRPVIGVVTSTAYEFPFAVDIQLDDVGGPSAGMMFALGIMDKLEEGSLTGGKAIAGTGTIDASGDVGPIGGIRQKLFGAERAGAQYFLAPAANCDDVRGHVPDGLRVFSVGKLDDSLAVLHAISSGGDLDALPTC</sequence>
<dbReference type="InterPro" id="IPR014721">
    <property type="entry name" value="Ribsml_uS5_D2-typ_fold_subgr"/>
</dbReference>
<evidence type="ECO:0000259" key="4">
    <source>
        <dbReference type="PROSITE" id="PS51786"/>
    </source>
</evidence>
<dbReference type="InterPro" id="IPR008269">
    <property type="entry name" value="Lon_proteolytic"/>
</dbReference>
<dbReference type="RefSeq" id="WP_063072931.1">
    <property type="nucleotide sequence ID" value="NZ_LQXA01000061.1"/>
</dbReference>
<gene>
    <name evidence="5" type="ORF">AWH51_01740</name>
</gene>
<keyword evidence="2" id="KW-0472">Membrane</keyword>
<evidence type="ECO:0000259" key="3">
    <source>
        <dbReference type="PROSITE" id="PS50106"/>
    </source>
</evidence>
<comment type="catalytic activity">
    <reaction evidence="1">
        <text>Hydrolysis of proteins in presence of ATP.</text>
        <dbReference type="EC" id="3.4.21.53"/>
    </reaction>
</comment>
<dbReference type="PROSITE" id="PS51786">
    <property type="entry name" value="LON_PROTEOLYTIC"/>
    <property type="match status" value="1"/>
</dbReference>
<dbReference type="Gene3D" id="2.30.42.10">
    <property type="match status" value="1"/>
</dbReference>
<dbReference type="SUPFAM" id="SSF54211">
    <property type="entry name" value="Ribosomal protein S5 domain 2-like"/>
    <property type="match status" value="1"/>
</dbReference>
<dbReference type="GO" id="GO:0006508">
    <property type="term" value="P:proteolysis"/>
    <property type="evidence" value="ECO:0007669"/>
    <property type="project" value="UniProtKB-KW"/>
</dbReference>
<dbReference type="GO" id="GO:0004176">
    <property type="term" value="F:ATP-dependent peptidase activity"/>
    <property type="evidence" value="ECO:0007669"/>
    <property type="project" value="UniProtKB-UniRule"/>
</dbReference>
<dbReference type="InterPro" id="IPR036034">
    <property type="entry name" value="PDZ_sf"/>
</dbReference>
<dbReference type="EMBL" id="LQXA01000061">
    <property type="protein sequence ID" value="KZC93768.1"/>
    <property type="molecule type" value="Genomic_DNA"/>
</dbReference>
<protein>
    <recommendedName>
        <fullName evidence="1">endopeptidase La</fullName>
        <ecNumber evidence="1">3.4.21.53</ecNumber>
    </recommendedName>
</protein>
<dbReference type="EC" id="3.4.21.53" evidence="1"/>
<comment type="similarity">
    <text evidence="1">Belongs to the peptidase S16 family.</text>
</comment>
<feature type="active site" evidence="1">
    <location>
        <position position="303"/>
    </location>
</feature>
<evidence type="ECO:0000256" key="1">
    <source>
        <dbReference type="PROSITE-ProRule" id="PRU01122"/>
    </source>
</evidence>
<feature type="active site" evidence="1">
    <location>
        <position position="258"/>
    </location>
</feature>
<feature type="domain" description="Lon proteolytic" evidence="4">
    <location>
        <begin position="253"/>
        <end position="351"/>
    </location>
</feature>
<dbReference type="Proteomes" id="UP000076218">
    <property type="component" value="Unassembled WGS sequence"/>
</dbReference>
<dbReference type="InterPro" id="IPR020568">
    <property type="entry name" value="Ribosomal_Su5_D2-typ_SF"/>
</dbReference>
<feature type="transmembrane region" description="Helical" evidence="2">
    <location>
        <begin position="20"/>
        <end position="38"/>
    </location>
</feature>
<dbReference type="GO" id="GO:0005524">
    <property type="term" value="F:ATP binding"/>
    <property type="evidence" value="ECO:0007669"/>
    <property type="project" value="InterPro"/>
</dbReference>
<dbReference type="Gene3D" id="3.30.230.10">
    <property type="match status" value="1"/>
</dbReference>
<dbReference type="OrthoDB" id="2356897at2"/>
<evidence type="ECO:0000313" key="6">
    <source>
        <dbReference type="Proteomes" id="UP000076218"/>
    </source>
</evidence>
<keyword evidence="1" id="KW-0645">Protease</keyword>
<accession>A0A154UX99</accession>
<organism evidence="5 6">
    <name type="scientific">Clavibacter tessellarius</name>
    <dbReference type="NCBI Taxonomy" id="31965"/>
    <lineage>
        <taxon>Bacteria</taxon>
        <taxon>Bacillati</taxon>
        <taxon>Actinomycetota</taxon>
        <taxon>Actinomycetes</taxon>
        <taxon>Micrococcales</taxon>
        <taxon>Microbacteriaceae</taxon>
        <taxon>Clavibacter</taxon>
    </lineage>
</organism>
<evidence type="ECO:0000256" key="2">
    <source>
        <dbReference type="SAM" id="Phobius"/>
    </source>
</evidence>
<dbReference type="InterPro" id="IPR001478">
    <property type="entry name" value="PDZ"/>
</dbReference>
<evidence type="ECO:0000313" key="5">
    <source>
        <dbReference type="EMBL" id="KZC93768.1"/>
    </source>
</evidence>
<keyword evidence="2" id="KW-1133">Transmembrane helix</keyword>
<dbReference type="AlphaFoldDB" id="A0A154UX99"/>
<dbReference type="InterPro" id="IPR027065">
    <property type="entry name" value="Lon_Prtase"/>
</dbReference>
<feature type="domain" description="PDZ" evidence="3">
    <location>
        <begin position="133"/>
        <end position="215"/>
    </location>
</feature>
<dbReference type="Pfam" id="PF05362">
    <property type="entry name" value="Lon_C"/>
    <property type="match status" value="1"/>
</dbReference>